<dbReference type="InterPro" id="IPR035482">
    <property type="entry name" value="SIS_PGI_2"/>
</dbReference>
<keyword evidence="11" id="KW-1185">Reference proteome</keyword>
<dbReference type="Gene3D" id="3.40.50.10490">
    <property type="entry name" value="Glucose-6-phosphate isomerase like protein, domain 1"/>
    <property type="match status" value="2"/>
</dbReference>
<evidence type="ECO:0000256" key="5">
    <source>
        <dbReference type="ARBA" id="ARBA00023152"/>
    </source>
</evidence>
<dbReference type="GO" id="GO:0097367">
    <property type="term" value="F:carbohydrate derivative binding"/>
    <property type="evidence" value="ECO:0007669"/>
    <property type="project" value="InterPro"/>
</dbReference>
<evidence type="ECO:0000256" key="4">
    <source>
        <dbReference type="ARBA" id="ARBA00022490"/>
    </source>
</evidence>
<name>A0A264W2U1_9BACL</name>
<comment type="function">
    <text evidence="8">Catalyzes the reversible isomerization of glucose-6-phosphate to fructose-6-phosphate.</text>
</comment>
<keyword evidence="3 8" id="KW-0312">Gluconeogenesis</keyword>
<evidence type="ECO:0000256" key="1">
    <source>
        <dbReference type="ARBA" id="ARBA00004926"/>
    </source>
</evidence>
<dbReference type="CDD" id="cd05016">
    <property type="entry name" value="SIS_PGI_2"/>
    <property type="match status" value="1"/>
</dbReference>
<evidence type="ECO:0000256" key="7">
    <source>
        <dbReference type="ARBA" id="ARBA00029321"/>
    </source>
</evidence>
<organism evidence="10 11">
    <name type="scientific">Tetzosporium hominis</name>
    <dbReference type="NCBI Taxonomy" id="2020506"/>
    <lineage>
        <taxon>Bacteria</taxon>
        <taxon>Bacillati</taxon>
        <taxon>Bacillota</taxon>
        <taxon>Bacilli</taxon>
        <taxon>Bacillales</taxon>
        <taxon>Caryophanaceae</taxon>
        <taxon>Tetzosporium</taxon>
    </lineage>
</organism>
<comment type="subcellular location">
    <subcellularLocation>
        <location evidence="8">Cytoplasm</location>
    </subcellularLocation>
</comment>
<dbReference type="PRINTS" id="PR00662">
    <property type="entry name" value="G6PISOMERASE"/>
</dbReference>
<keyword evidence="6 8" id="KW-0413">Isomerase</keyword>
<proteinExistence type="inferred from homology"/>
<comment type="similarity">
    <text evidence="2 8 9">Belongs to the GPI family.</text>
</comment>
<dbReference type="Proteomes" id="UP000217065">
    <property type="component" value="Unassembled WGS sequence"/>
</dbReference>
<dbReference type="PROSITE" id="PS00765">
    <property type="entry name" value="P_GLUCOSE_ISOMERASE_1"/>
    <property type="match status" value="1"/>
</dbReference>
<keyword evidence="5 8" id="KW-0324">Glycolysis</keyword>
<comment type="caution">
    <text evidence="10">The sequence shown here is derived from an EMBL/GenBank/DDBJ whole genome shotgun (WGS) entry which is preliminary data.</text>
</comment>
<comment type="catalytic activity">
    <reaction evidence="7 8 9">
        <text>alpha-D-glucose 6-phosphate = beta-D-fructose 6-phosphate</text>
        <dbReference type="Rhea" id="RHEA:11816"/>
        <dbReference type="ChEBI" id="CHEBI:57634"/>
        <dbReference type="ChEBI" id="CHEBI:58225"/>
        <dbReference type="EC" id="5.3.1.9"/>
    </reaction>
</comment>
<dbReference type="PROSITE" id="PS00174">
    <property type="entry name" value="P_GLUCOSE_ISOMERASE_2"/>
    <property type="match status" value="1"/>
</dbReference>
<dbReference type="GO" id="GO:0006096">
    <property type="term" value="P:glycolytic process"/>
    <property type="evidence" value="ECO:0007669"/>
    <property type="project" value="UniProtKB-UniRule"/>
</dbReference>
<dbReference type="UniPathway" id="UPA00138"/>
<comment type="caution">
    <text evidence="8">Lacks conserved residue(s) required for the propagation of feature annotation.</text>
</comment>
<evidence type="ECO:0000313" key="10">
    <source>
        <dbReference type="EMBL" id="OZS77890.1"/>
    </source>
</evidence>
<evidence type="ECO:0000256" key="9">
    <source>
        <dbReference type="RuleBase" id="RU000612"/>
    </source>
</evidence>
<dbReference type="GO" id="GO:0006094">
    <property type="term" value="P:gluconeogenesis"/>
    <property type="evidence" value="ECO:0007669"/>
    <property type="project" value="UniProtKB-UniRule"/>
</dbReference>
<dbReference type="InterPro" id="IPR046348">
    <property type="entry name" value="SIS_dom_sf"/>
</dbReference>
<dbReference type="RefSeq" id="WP_094943119.1">
    <property type="nucleotide sequence ID" value="NZ_NOKQ01000217.1"/>
</dbReference>
<sequence length="426" mass="46958">MTVHVSFSGDFKSLVTPEATAKITSIKQAMDARTSAGADFLGWKNWPSEMDASLVTRIQETAQAIQKQADVLVVIGIGGSYLGAKAVLEALHQPFLTNEGVEIIFAGHMVSGAYLKNLMTYLDSKEVAVNVISKSGKTTEPAIAFRFLQDYMETRYGAEAAERIYVTTDAEKGALLDVAKDKGYARFVVPDDIGGRYSVFTSVGLLPVAAAGYSIEQLLAGAKRAEQELGSVDAEKNSAIQYALIRDHLYHAGYPVEISAVFEERLKYVQEWWKQLFGESEGKEGKGIFPASVVYSTDLHSLGQYVQDGKRMLFETFLKVESVEDDITMQHAENDSDELNYLAGKTLHEVNDAVQQATAEAHLSGGVPLVTLSIPDFSEETLGYLLYFYMISCAYSAYLLEINPFDQPGVEEYKVNMFRLLNKPGY</sequence>
<dbReference type="GO" id="GO:0051156">
    <property type="term" value="P:glucose 6-phosphate metabolic process"/>
    <property type="evidence" value="ECO:0007669"/>
    <property type="project" value="TreeGrafter"/>
</dbReference>
<feature type="active site" evidence="8">
    <location>
        <position position="414"/>
    </location>
</feature>
<evidence type="ECO:0000256" key="8">
    <source>
        <dbReference type="HAMAP-Rule" id="MF_00473"/>
    </source>
</evidence>
<dbReference type="OrthoDB" id="140919at2"/>
<dbReference type="SUPFAM" id="SSF53697">
    <property type="entry name" value="SIS domain"/>
    <property type="match status" value="1"/>
</dbReference>
<evidence type="ECO:0000256" key="6">
    <source>
        <dbReference type="ARBA" id="ARBA00023235"/>
    </source>
</evidence>
<evidence type="ECO:0000256" key="3">
    <source>
        <dbReference type="ARBA" id="ARBA00022432"/>
    </source>
</evidence>
<dbReference type="GO" id="GO:0004347">
    <property type="term" value="F:glucose-6-phosphate isomerase activity"/>
    <property type="evidence" value="ECO:0007669"/>
    <property type="project" value="UniProtKB-UniRule"/>
</dbReference>
<protein>
    <recommendedName>
        <fullName evidence="8">Glucose-6-phosphate isomerase</fullName>
        <shortName evidence="8">GPI</shortName>
        <ecNumber evidence="8">5.3.1.9</ecNumber>
    </recommendedName>
    <alternativeName>
        <fullName evidence="8">Phosphoglucose isomerase</fullName>
        <shortName evidence="8">PGI</shortName>
    </alternativeName>
    <alternativeName>
        <fullName evidence="8">Phosphohexose isomerase</fullName>
        <shortName evidence="8">PHI</shortName>
    </alternativeName>
</protein>
<comment type="pathway">
    <text evidence="8">Carbohydrate biosynthesis; gluconeogenesis.</text>
</comment>
<dbReference type="NCBIfam" id="NF010697">
    <property type="entry name" value="PRK14097.1"/>
    <property type="match status" value="1"/>
</dbReference>
<dbReference type="EC" id="5.3.1.9" evidence="8"/>
<gene>
    <name evidence="8" type="primary">pgi</name>
    <name evidence="10" type="ORF">CF394_09040</name>
</gene>
<dbReference type="HAMAP" id="MF_00473">
    <property type="entry name" value="G6P_isomerase"/>
    <property type="match status" value="1"/>
</dbReference>
<dbReference type="EMBL" id="NOKQ01000217">
    <property type="protein sequence ID" value="OZS77890.1"/>
    <property type="molecule type" value="Genomic_DNA"/>
</dbReference>
<dbReference type="Pfam" id="PF00342">
    <property type="entry name" value="PGI"/>
    <property type="match status" value="1"/>
</dbReference>
<dbReference type="InterPro" id="IPR001672">
    <property type="entry name" value="G6P_Isomerase"/>
</dbReference>
<keyword evidence="4 8" id="KW-0963">Cytoplasm</keyword>
<dbReference type="PANTHER" id="PTHR11469">
    <property type="entry name" value="GLUCOSE-6-PHOSPHATE ISOMERASE"/>
    <property type="match status" value="1"/>
</dbReference>
<dbReference type="AlphaFoldDB" id="A0A264W2U1"/>
<reference evidence="10 11" key="1">
    <citation type="submission" date="2017-07" db="EMBL/GenBank/DDBJ databases">
        <title>Tetzosporium hominis gen.nov. sp.nov.</title>
        <authorList>
            <person name="Tetz G."/>
            <person name="Tetz V."/>
        </authorList>
    </citation>
    <scope>NUCLEOTIDE SEQUENCE [LARGE SCALE GENOMIC DNA]</scope>
    <source>
        <strain evidence="10 11">VT-49</strain>
    </source>
</reference>
<dbReference type="InterPro" id="IPR018189">
    <property type="entry name" value="Phosphoglucose_isomerase_CS"/>
</dbReference>
<dbReference type="PANTHER" id="PTHR11469:SF1">
    <property type="entry name" value="GLUCOSE-6-PHOSPHATE ISOMERASE"/>
    <property type="match status" value="1"/>
</dbReference>
<feature type="active site" description="Proton donor" evidence="8">
    <location>
        <position position="279"/>
    </location>
</feature>
<evidence type="ECO:0000256" key="2">
    <source>
        <dbReference type="ARBA" id="ARBA00006604"/>
    </source>
</evidence>
<accession>A0A264W2U1</accession>
<dbReference type="UniPathway" id="UPA00109">
    <property type="reaction ID" value="UER00181"/>
</dbReference>
<dbReference type="GO" id="GO:0005829">
    <property type="term" value="C:cytosol"/>
    <property type="evidence" value="ECO:0007669"/>
    <property type="project" value="TreeGrafter"/>
</dbReference>
<evidence type="ECO:0000313" key="11">
    <source>
        <dbReference type="Proteomes" id="UP000217065"/>
    </source>
</evidence>
<dbReference type="FunFam" id="3.40.50.10490:FF:000016">
    <property type="entry name" value="Glucose-6-phosphate isomerase"/>
    <property type="match status" value="1"/>
</dbReference>
<dbReference type="GO" id="GO:0048029">
    <property type="term" value="F:monosaccharide binding"/>
    <property type="evidence" value="ECO:0007669"/>
    <property type="project" value="TreeGrafter"/>
</dbReference>
<dbReference type="PROSITE" id="PS51463">
    <property type="entry name" value="P_GLUCOSE_ISOMERASE_3"/>
    <property type="match status" value="1"/>
</dbReference>
<dbReference type="CDD" id="cd05015">
    <property type="entry name" value="SIS_PGI_1"/>
    <property type="match status" value="1"/>
</dbReference>
<dbReference type="InterPro" id="IPR035476">
    <property type="entry name" value="SIS_PGI_1"/>
</dbReference>
<comment type="pathway">
    <text evidence="1 8 9">Carbohydrate degradation; glycolysis; D-glyceraldehyde 3-phosphate and glycerone phosphate from D-glucose: step 2/4.</text>
</comment>